<dbReference type="AlphaFoldDB" id="A0A653BP22"/>
<dbReference type="Pfam" id="PF02949">
    <property type="entry name" value="7tm_6"/>
    <property type="match status" value="1"/>
</dbReference>
<dbReference type="InterPro" id="IPR004117">
    <property type="entry name" value="7tm6_olfct_rcpt"/>
</dbReference>
<comment type="subcellular location">
    <subcellularLocation>
        <location evidence="1">Cell membrane</location>
        <topology evidence="1">Multi-pass membrane protein</topology>
    </subcellularLocation>
</comment>
<feature type="transmembrane region" description="Helical" evidence="10">
    <location>
        <begin position="138"/>
        <end position="159"/>
    </location>
</feature>
<dbReference type="OrthoDB" id="6758190at2759"/>
<evidence type="ECO:0000256" key="4">
    <source>
        <dbReference type="ARBA" id="ARBA00022692"/>
    </source>
</evidence>
<evidence type="ECO:0000313" key="12">
    <source>
        <dbReference type="Proteomes" id="UP000410492"/>
    </source>
</evidence>
<accession>A0A653BP22</accession>
<keyword evidence="8" id="KW-0675">Receptor</keyword>
<keyword evidence="3" id="KW-0716">Sensory transduction</keyword>
<dbReference type="Proteomes" id="UP000410492">
    <property type="component" value="Unassembled WGS sequence"/>
</dbReference>
<keyword evidence="9" id="KW-0807">Transducer</keyword>
<evidence type="ECO:0000256" key="9">
    <source>
        <dbReference type="ARBA" id="ARBA00023224"/>
    </source>
</evidence>
<dbReference type="GO" id="GO:0005549">
    <property type="term" value="F:odorant binding"/>
    <property type="evidence" value="ECO:0007669"/>
    <property type="project" value="InterPro"/>
</dbReference>
<feature type="transmembrane region" description="Helical" evidence="10">
    <location>
        <begin position="84"/>
        <end position="101"/>
    </location>
</feature>
<protein>
    <recommendedName>
        <fullName evidence="13">Odorant receptor</fullName>
    </recommendedName>
</protein>
<reference evidence="11 12" key="1">
    <citation type="submission" date="2019-01" db="EMBL/GenBank/DDBJ databases">
        <authorList>
            <person name="Sayadi A."/>
        </authorList>
    </citation>
    <scope>NUCLEOTIDE SEQUENCE [LARGE SCALE GENOMIC DNA]</scope>
</reference>
<feature type="transmembrane region" description="Helical" evidence="10">
    <location>
        <begin position="207"/>
        <end position="229"/>
    </location>
</feature>
<gene>
    <name evidence="11" type="ORF">CALMAC_LOCUS2597</name>
</gene>
<evidence type="ECO:0008006" key="13">
    <source>
        <dbReference type="Google" id="ProtNLM"/>
    </source>
</evidence>
<dbReference type="GO" id="GO:0007165">
    <property type="term" value="P:signal transduction"/>
    <property type="evidence" value="ECO:0007669"/>
    <property type="project" value="UniProtKB-KW"/>
</dbReference>
<evidence type="ECO:0000256" key="2">
    <source>
        <dbReference type="ARBA" id="ARBA00022475"/>
    </source>
</evidence>
<dbReference type="GO" id="GO:0004984">
    <property type="term" value="F:olfactory receptor activity"/>
    <property type="evidence" value="ECO:0007669"/>
    <property type="project" value="InterPro"/>
</dbReference>
<evidence type="ECO:0000313" key="11">
    <source>
        <dbReference type="EMBL" id="VEN37302.1"/>
    </source>
</evidence>
<evidence type="ECO:0000256" key="5">
    <source>
        <dbReference type="ARBA" id="ARBA00022725"/>
    </source>
</evidence>
<sequence>MTYLVVMLFLYSEDKTFIGAVACFTNILAQLHVVLYVTALYVLRPNILYLLKSIQHQFWEIENCKDFKLQLDCYKTLHVLKWKYRIFCTLLFFCVLTYYYGRILESKETTPENMMFESYIPKWMNFWVMFAWQHLPAYGFPVIELAMDFTVFSIVSLTAMQFRLLRHEMEVIFKDSKDGIFVMDKFRKCSEHLTFLLGFRDSVNSTFSWVVFLYLGIITLIICIEIYFISILENTEDMLRAVVYAALMFFEFFICYCFPAQSLVDESQKIATTFFDSGWYNHLKYHRNTILLLGKAQLQVNFTVGGFLNLDLQTGLTMARSMFSYSMFLRTMTILKEEL</sequence>
<evidence type="ECO:0000256" key="7">
    <source>
        <dbReference type="ARBA" id="ARBA00023136"/>
    </source>
</evidence>
<proteinExistence type="predicted"/>
<feature type="transmembrane region" description="Helical" evidence="10">
    <location>
        <begin position="17"/>
        <end position="43"/>
    </location>
</feature>
<keyword evidence="4 10" id="KW-0812">Transmembrane</keyword>
<dbReference type="GO" id="GO:0005886">
    <property type="term" value="C:plasma membrane"/>
    <property type="evidence" value="ECO:0007669"/>
    <property type="project" value="UniProtKB-SubCell"/>
</dbReference>
<organism evidence="11 12">
    <name type="scientific">Callosobruchus maculatus</name>
    <name type="common">Southern cowpea weevil</name>
    <name type="synonym">Pulse bruchid</name>
    <dbReference type="NCBI Taxonomy" id="64391"/>
    <lineage>
        <taxon>Eukaryota</taxon>
        <taxon>Metazoa</taxon>
        <taxon>Ecdysozoa</taxon>
        <taxon>Arthropoda</taxon>
        <taxon>Hexapoda</taxon>
        <taxon>Insecta</taxon>
        <taxon>Pterygota</taxon>
        <taxon>Neoptera</taxon>
        <taxon>Endopterygota</taxon>
        <taxon>Coleoptera</taxon>
        <taxon>Polyphaga</taxon>
        <taxon>Cucujiformia</taxon>
        <taxon>Chrysomeloidea</taxon>
        <taxon>Chrysomelidae</taxon>
        <taxon>Bruchinae</taxon>
        <taxon>Bruchini</taxon>
        <taxon>Callosobruchus</taxon>
    </lineage>
</organism>
<name>A0A653BP22_CALMS</name>
<evidence type="ECO:0000256" key="8">
    <source>
        <dbReference type="ARBA" id="ARBA00023170"/>
    </source>
</evidence>
<evidence type="ECO:0000256" key="6">
    <source>
        <dbReference type="ARBA" id="ARBA00022989"/>
    </source>
</evidence>
<dbReference type="PANTHER" id="PTHR21137:SF35">
    <property type="entry name" value="ODORANT RECEPTOR 19A-RELATED"/>
    <property type="match status" value="1"/>
</dbReference>
<keyword evidence="7 10" id="KW-0472">Membrane</keyword>
<evidence type="ECO:0000256" key="3">
    <source>
        <dbReference type="ARBA" id="ARBA00022606"/>
    </source>
</evidence>
<feature type="transmembrane region" description="Helical" evidence="10">
    <location>
        <begin position="241"/>
        <end position="259"/>
    </location>
</feature>
<keyword evidence="12" id="KW-1185">Reference proteome</keyword>
<evidence type="ECO:0000256" key="10">
    <source>
        <dbReference type="SAM" id="Phobius"/>
    </source>
</evidence>
<evidence type="ECO:0000256" key="1">
    <source>
        <dbReference type="ARBA" id="ARBA00004651"/>
    </source>
</evidence>
<keyword evidence="5" id="KW-0552">Olfaction</keyword>
<dbReference type="EMBL" id="CAACVG010003225">
    <property type="protein sequence ID" value="VEN37302.1"/>
    <property type="molecule type" value="Genomic_DNA"/>
</dbReference>
<keyword evidence="2" id="KW-1003">Cell membrane</keyword>
<keyword evidence="6 10" id="KW-1133">Transmembrane helix</keyword>
<dbReference type="PANTHER" id="PTHR21137">
    <property type="entry name" value="ODORANT RECEPTOR"/>
    <property type="match status" value="1"/>
</dbReference>